<keyword evidence="5" id="KW-1185">Reference proteome</keyword>
<dbReference type="EMBL" id="LYDR01000116">
    <property type="protein sequence ID" value="ODA30109.1"/>
    <property type="molecule type" value="Genomic_DNA"/>
</dbReference>
<dbReference type="PANTHER" id="PTHR10625">
    <property type="entry name" value="HISTONE DEACETYLASE HDAC1-RELATED"/>
    <property type="match status" value="1"/>
</dbReference>
<dbReference type="GO" id="GO:0016787">
    <property type="term" value="F:hydrolase activity"/>
    <property type="evidence" value="ECO:0007669"/>
    <property type="project" value="UniProtKB-KW"/>
</dbReference>
<protein>
    <submittedName>
        <fullName evidence="4">Deacetylase</fullName>
    </submittedName>
</protein>
<evidence type="ECO:0000259" key="3">
    <source>
        <dbReference type="Pfam" id="PF00850"/>
    </source>
</evidence>
<sequence>MHIYTTERFVLPLPPGHRFPMSKYSALRERIDLALRSGEIDPHTIELLEPPAASDAQILLAHNADYLHKVSAGEMTRDDIKRLGFPWSPELIERSRRSSGATIEAARSALVTGFGANLAGGTHHAYADRAEGFCIFNDSVIAARVLQQEQLVQRVLIVDGDVHQGNGTAAITRQDPSIFTFSIHSERNYPFVKETSDLDCGLPDETGDDAYLAALDEGLAACARRFPQPDLVLFLAGADPFEGDKMGRLALTKAGLQARDRLVYRFCEQYDLPVAISMAGGYSPRVEDIVEIHFATVLEGIRWNLQRRDRR</sequence>
<dbReference type="Gene3D" id="3.40.800.20">
    <property type="entry name" value="Histone deacetylase domain"/>
    <property type="match status" value="1"/>
</dbReference>
<dbReference type="OrthoDB" id="9808367at2"/>
<comment type="caution">
    <text evidence="4">The sequence shown here is derived from an EMBL/GenBank/DDBJ whole genome shotgun (WGS) entry which is preliminary data.</text>
</comment>
<evidence type="ECO:0000256" key="1">
    <source>
        <dbReference type="ARBA" id="ARBA00005947"/>
    </source>
</evidence>
<dbReference type="InterPro" id="IPR023801">
    <property type="entry name" value="His_deacetylse_dom"/>
</dbReference>
<feature type="domain" description="Histone deacetylase" evidence="3">
    <location>
        <begin position="39"/>
        <end position="294"/>
    </location>
</feature>
<dbReference type="AlphaFoldDB" id="A0A1C3EA72"/>
<dbReference type="PANTHER" id="PTHR10625:SF19">
    <property type="entry name" value="HISTONE DEACETYLASE 12"/>
    <property type="match status" value="1"/>
</dbReference>
<evidence type="ECO:0000313" key="4">
    <source>
        <dbReference type="EMBL" id="ODA30109.1"/>
    </source>
</evidence>
<dbReference type="Pfam" id="PF00850">
    <property type="entry name" value="Hist_deacetyl"/>
    <property type="match status" value="1"/>
</dbReference>
<evidence type="ECO:0000256" key="2">
    <source>
        <dbReference type="ARBA" id="ARBA00022801"/>
    </source>
</evidence>
<dbReference type="CDD" id="cd09993">
    <property type="entry name" value="HDAC_classIV"/>
    <property type="match status" value="1"/>
</dbReference>
<dbReference type="GO" id="GO:0040029">
    <property type="term" value="P:epigenetic regulation of gene expression"/>
    <property type="evidence" value="ECO:0007669"/>
    <property type="project" value="TreeGrafter"/>
</dbReference>
<gene>
    <name evidence="4" type="ORF">A6X21_06900</name>
</gene>
<dbReference type="InterPro" id="IPR000286">
    <property type="entry name" value="HDACs"/>
</dbReference>
<accession>A0A1C3EA72</accession>
<dbReference type="InterPro" id="IPR037138">
    <property type="entry name" value="His_deacetylse_dom_sf"/>
</dbReference>
<name>A0A1C3EA72_9PLAN</name>
<dbReference type="Proteomes" id="UP000094828">
    <property type="component" value="Unassembled WGS sequence"/>
</dbReference>
<dbReference type="STRING" id="1841610.A6X21_06900"/>
<dbReference type="RefSeq" id="WP_068849031.1">
    <property type="nucleotide sequence ID" value="NZ_LYDR01000116.1"/>
</dbReference>
<proteinExistence type="inferred from homology"/>
<dbReference type="InterPro" id="IPR023696">
    <property type="entry name" value="Ureohydrolase_dom_sf"/>
</dbReference>
<dbReference type="SUPFAM" id="SSF52768">
    <property type="entry name" value="Arginase/deacetylase"/>
    <property type="match status" value="1"/>
</dbReference>
<comment type="similarity">
    <text evidence="1">Belongs to the histone deacetylase family.</text>
</comment>
<dbReference type="InterPro" id="IPR044150">
    <property type="entry name" value="HDAC_classIV"/>
</dbReference>
<reference evidence="4 5" key="1">
    <citation type="submission" date="2016-05" db="EMBL/GenBank/DDBJ databases">
        <title>Genomic and physiological characterization of Planctopirus sp. isolated from fresh water lake.</title>
        <authorList>
            <person name="Subhash Y."/>
            <person name="Ramana C."/>
        </authorList>
    </citation>
    <scope>NUCLEOTIDE SEQUENCE [LARGE SCALE GENOMIC DNA]</scope>
    <source>
        <strain evidence="4 5">JC280</strain>
    </source>
</reference>
<organism evidence="4 5">
    <name type="scientific">Planctopirus hydrillae</name>
    <dbReference type="NCBI Taxonomy" id="1841610"/>
    <lineage>
        <taxon>Bacteria</taxon>
        <taxon>Pseudomonadati</taxon>
        <taxon>Planctomycetota</taxon>
        <taxon>Planctomycetia</taxon>
        <taxon>Planctomycetales</taxon>
        <taxon>Planctomycetaceae</taxon>
        <taxon>Planctopirus</taxon>
    </lineage>
</organism>
<dbReference type="GO" id="GO:0004407">
    <property type="term" value="F:histone deacetylase activity"/>
    <property type="evidence" value="ECO:0007669"/>
    <property type="project" value="InterPro"/>
</dbReference>
<dbReference type="PRINTS" id="PR01270">
    <property type="entry name" value="HDASUPER"/>
</dbReference>
<keyword evidence="2" id="KW-0378">Hydrolase</keyword>
<evidence type="ECO:0000313" key="5">
    <source>
        <dbReference type="Proteomes" id="UP000094828"/>
    </source>
</evidence>